<keyword evidence="2" id="KW-1185">Reference proteome</keyword>
<dbReference type="EMBL" id="MCFE01000939">
    <property type="protein sequence ID" value="ORX76458.1"/>
    <property type="molecule type" value="Genomic_DNA"/>
</dbReference>
<proteinExistence type="predicted"/>
<dbReference type="Proteomes" id="UP000193498">
    <property type="component" value="Unassembled WGS sequence"/>
</dbReference>
<evidence type="ECO:0000313" key="2">
    <source>
        <dbReference type="Proteomes" id="UP000193498"/>
    </source>
</evidence>
<dbReference type="STRING" id="1314790.A0A1Y1WT41"/>
<accession>A0A1Y1WT41</accession>
<evidence type="ECO:0000313" key="1">
    <source>
        <dbReference type="EMBL" id="ORX76458.1"/>
    </source>
</evidence>
<dbReference type="AlphaFoldDB" id="A0A1Y1WT41"/>
<protein>
    <submittedName>
        <fullName evidence="1">Uncharacterized protein</fullName>
    </submittedName>
</protein>
<dbReference type="OrthoDB" id="26387at2759"/>
<organism evidence="1 2">
    <name type="scientific">Basidiobolus meristosporus CBS 931.73</name>
    <dbReference type="NCBI Taxonomy" id="1314790"/>
    <lineage>
        <taxon>Eukaryota</taxon>
        <taxon>Fungi</taxon>
        <taxon>Fungi incertae sedis</taxon>
        <taxon>Zoopagomycota</taxon>
        <taxon>Entomophthoromycotina</taxon>
        <taxon>Basidiobolomycetes</taxon>
        <taxon>Basidiobolales</taxon>
        <taxon>Basidiobolaceae</taxon>
        <taxon>Basidiobolus</taxon>
    </lineage>
</organism>
<gene>
    <name evidence="1" type="ORF">K493DRAFT_343019</name>
</gene>
<comment type="caution">
    <text evidence="1">The sequence shown here is derived from an EMBL/GenBank/DDBJ whole genome shotgun (WGS) entry which is preliminary data.</text>
</comment>
<sequence length="288" mass="32256">MDSLITAKLQRKITLPQYLHQAPHYHRYILSPSVETEILLAFLTSLCNNHDEYQELLYPQNAPEDRKSPLDTLPTDLLVSVKETLATVFDFVLETYIVTRPQWSTQTLESGSIIEESIMAGSYISCEESEQTVFACVLWKTQVGDPNSSIYQLQKATGCTTEAAQKIATLSQNIERLVRIGTSLASCGLHVTIRSGRDTFREEIAGLLLRGCMSVEENGYLKALYYSAFPDGEKTLTSRFTALYTALTGRVISESKAELLFESSKHTDEYDFVVLTLGALRPYSLVLI</sequence>
<name>A0A1Y1WT41_9FUNG</name>
<reference evidence="1 2" key="1">
    <citation type="submission" date="2016-07" db="EMBL/GenBank/DDBJ databases">
        <title>Pervasive Adenine N6-methylation of Active Genes in Fungi.</title>
        <authorList>
            <consortium name="DOE Joint Genome Institute"/>
            <person name="Mondo S.J."/>
            <person name="Dannebaum R.O."/>
            <person name="Kuo R.C."/>
            <person name="Labutti K."/>
            <person name="Haridas S."/>
            <person name="Kuo A."/>
            <person name="Salamov A."/>
            <person name="Ahrendt S.R."/>
            <person name="Lipzen A."/>
            <person name="Sullivan W."/>
            <person name="Andreopoulos W.B."/>
            <person name="Clum A."/>
            <person name="Lindquist E."/>
            <person name="Daum C."/>
            <person name="Ramamoorthy G.K."/>
            <person name="Gryganskyi A."/>
            <person name="Culley D."/>
            <person name="Magnuson J.K."/>
            <person name="James T.Y."/>
            <person name="O'Malley M.A."/>
            <person name="Stajich J.E."/>
            <person name="Spatafora J.W."/>
            <person name="Visel A."/>
            <person name="Grigoriev I.V."/>
        </authorList>
    </citation>
    <scope>NUCLEOTIDE SEQUENCE [LARGE SCALE GENOMIC DNA]</scope>
    <source>
        <strain evidence="1 2">CBS 931.73</strain>
    </source>
</reference>
<dbReference type="InParanoid" id="A0A1Y1WT41"/>